<evidence type="ECO:0000313" key="1">
    <source>
        <dbReference type="EMBL" id="KAF3221130.1"/>
    </source>
</evidence>
<gene>
    <name evidence="1" type="ORF">TWF106_006455</name>
</gene>
<organism evidence="1 2">
    <name type="scientific">Orbilia oligospora</name>
    <name type="common">Nematode-trapping fungus</name>
    <name type="synonym">Arthrobotrys oligospora</name>
    <dbReference type="NCBI Taxonomy" id="2813651"/>
    <lineage>
        <taxon>Eukaryota</taxon>
        <taxon>Fungi</taxon>
        <taxon>Dikarya</taxon>
        <taxon>Ascomycota</taxon>
        <taxon>Pezizomycotina</taxon>
        <taxon>Orbiliomycetes</taxon>
        <taxon>Orbiliales</taxon>
        <taxon>Orbiliaceae</taxon>
        <taxon>Orbilia</taxon>
    </lineage>
</organism>
<comment type="caution">
    <text evidence="1">The sequence shown here is derived from an EMBL/GenBank/DDBJ whole genome shotgun (WGS) entry which is preliminary data.</text>
</comment>
<sequence>MSTLTKTELSAEIWHMIFRSYERTLFIENPWEITTLIRNRHQAAPSLVCREWHYMWKSSFRLPNSILILPSCTFRTQSRVEGSSTTLAATLPCEGGKCISLYHKLQRRKPRFDRVTNIIIEECQFADPVIKADEFQKYISQRGILPSRLKAISTLTNTHITADNHPTVFPNLTYYRVTRSIYGDGISYGKIPPALNISLSGSLGVGFALVGGHSHRWDLVQRLDIQDYDHLRINILLRTSLPRMKNLVEFSLHLLRPEPRHYEEILKYVPQSCKMIKLSENPLRGDIKCQNVAFSRNLLGLQTIFKRFKKLETISAPAGLLLGAATSKLLPTSVRNITATGSNREIRKILTARVNKGAQPVSLQFLEQCREQCHCGGKFLEHGIISGQSIW</sequence>
<accession>A0A7C8QTK9</accession>
<protein>
    <submittedName>
        <fullName evidence="1">Uncharacterized protein</fullName>
    </submittedName>
</protein>
<dbReference type="AlphaFoldDB" id="A0A7C8QTK9"/>
<dbReference type="Proteomes" id="UP000472727">
    <property type="component" value="Unassembled WGS sequence"/>
</dbReference>
<reference evidence="1 2" key="1">
    <citation type="submission" date="2019-06" db="EMBL/GenBank/DDBJ databases">
        <authorList>
            <person name="Palmer J.M."/>
        </authorList>
    </citation>
    <scope>NUCLEOTIDE SEQUENCE [LARGE SCALE GENOMIC DNA]</scope>
    <source>
        <strain evidence="1 2">TWF106</strain>
    </source>
</reference>
<dbReference type="EMBL" id="WIWS01000030">
    <property type="protein sequence ID" value="KAF3221130.1"/>
    <property type="molecule type" value="Genomic_DNA"/>
</dbReference>
<proteinExistence type="predicted"/>
<name>A0A7C8QTK9_ORBOL</name>
<evidence type="ECO:0000313" key="2">
    <source>
        <dbReference type="Proteomes" id="UP000472727"/>
    </source>
</evidence>